<dbReference type="EMBL" id="JAGQHR010000086">
    <property type="protein sequence ID" value="MCA9726938.1"/>
    <property type="molecule type" value="Genomic_DNA"/>
</dbReference>
<reference evidence="3" key="2">
    <citation type="journal article" date="2021" name="Microbiome">
        <title>Successional dynamics and alternative stable states in a saline activated sludge microbial community over 9 years.</title>
        <authorList>
            <person name="Wang Y."/>
            <person name="Ye J."/>
            <person name="Ju F."/>
            <person name="Liu L."/>
            <person name="Boyd J.A."/>
            <person name="Deng Y."/>
            <person name="Parks D.H."/>
            <person name="Jiang X."/>
            <person name="Yin X."/>
            <person name="Woodcroft B.J."/>
            <person name="Tyson G.W."/>
            <person name="Hugenholtz P."/>
            <person name="Polz M.F."/>
            <person name="Zhang T."/>
        </authorList>
    </citation>
    <scope>NUCLEOTIDE SEQUENCE</scope>
    <source>
        <strain evidence="3">HKST-UBA01</strain>
    </source>
</reference>
<dbReference type="InterPro" id="IPR044398">
    <property type="entry name" value="Globin-sensor_dom"/>
</dbReference>
<dbReference type="InterPro" id="IPR012292">
    <property type="entry name" value="Globin/Proto"/>
</dbReference>
<dbReference type="AlphaFoldDB" id="A0A956LX57"/>
<dbReference type="CDD" id="cd12124">
    <property type="entry name" value="Pgbs"/>
    <property type="match status" value="1"/>
</dbReference>
<evidence type="ECO:0000313" key="4">
    <source>
        <dbReference type="Proteomes" id="UP000697710"/>
    </source>
</evidence>
<dbReference type="Gene3D" id="1.10.490.10">
    <property type="entry name" value="Globins"/>
    <property type="match status" value="1"/>
</dbReference>
<gene>
    <name evidence="3" type="ORF">KC729_04590</name>
</gene>
<evidence type="ECO:0000256" key="1">
    <source>
        <dbReference type="SAM" id="MobiDB-lite"/>
    </source>
</evidence>
<evidence type="ECO:0000259" key="2">
    <source>
        <dbReference type="Pfam" id="PF11563"/>
    </source>
</evidence>
<feature type="region of interest" description="Disordered" evidence="1">
    <location>
        <begin position="1"/>
        <end position="20"/>
    </location>
</feature>
<comment type="caution">
    <text evidence="3">The sequence shown here is derived from an EMBL/GenBank/DDBJ whole genome shotgun (WGS) entry which is preliminary data.</text>
</comment>
<dbReference type="GO" id="GO:0020037">
    <property type="term" value="F:heme binding"/>
    <property type="evidence" value="ECO:0007669"/>
    <property type="project" value="InterPro"/>
</dbReference>
<protein>
    <submittedName>
        <fullName evidence="3">Protogloblin ApPgb</fullName>
    </submittedName>
</protein>
<name>A0A956LX57_UNCEI</name>
<dbReference type="Pfam" id="PF11563">
    <property type="entry name" value="Protoglobin"/>
    <property type="match status" value="1"/>
</dbReference>
<feature type="domain" description="Globin-sensor" evidence="2">
    <location>
        <begin position="41"/>
        <end position="212"/>
    </location>
</feature>
<organism evidence="3 4">
    <name type="scientific">Eiseniibacteriota bacterium</name>
    <dbReference type="NCBI Taxonomy" id="2212470"/>
    <lineage>
        <taxon>Bacteria</taxon>
        <taxon>Candidatus Eiseniibacteriota</taxon>
    </lineage>
</organism>
<feature type="compositionally biased region" description="Basic and acidic residues" evidence="1">
    <location>
        <begin position="10"/>
        <end position="20"/>
    </location>
</feature>
<sequence length="213" mass="24324">MANATSAQEPVKKKGDQEVSRTIHGYDYGSDRLPRSPVTLEDFEKLKATVLLGEGDLNALRKSRAVLEPQVDEILDVWYGFVGSQPQLLAYFSNAAGKPDGDYLQKVRERFGQWILDTADARYDQAWLDYQYEIGRRHHRVGKNRADDADAVNHIHYRYLPALIYPVTATLKPFLEKGGFAPEEVEAMHQAWIKSVLLQVILWSQPYVREGDF</sequence>
<dbReference type="GO" id="GO:0019825">
    <property type="term" value="F:oxygen binding"/>
    <property type="evidence" value="ECO:0007669"/>
    <property type="project" value="InterPro"/>
</dbReference>
<dbReference type="InterPro" id="IPR009050">
    <property type="entry name" value="Globin-like_sf"/>
</dbReference>
<proteinExistence type="predicted"/>
<dbReference type="InterPro" id="IPR012102">
    <property type="entry name" value="Protoglobin"/>
</dbReference>
<reference evidence="3" key="1">
    <citation type="submission" date="2020-04" db="EMBL/GenBank/DDBJ databases">
        <authorList>
            <person name="Zhang T."/>
        </authorList>
    </citation>
    <scope>NUCLEOTIDE SEQUENCE</scope>
    <source>
        <strain evidence="3">HKST-UBA01</strain>
    </source>
</reference>
<dbReference type="Proteomes" id="UP000697710">
    <property type="component" value="Unassembled WGS sequence"/>
</dbReference>
<dbReference type="SUPFAM" id="SSF46458">
    <property type="entry name" value="Globin-like"/>
    <property type="match status" value="1"/>
</dbReference>
<evidence type="ECO:0000313" key="3">
    <source>
        <dbReference type="EMBL" id="MCA9726938.1"/>
    </source>
</evidence>
<accession>A0A956LX57</accession>